<reference evidence="6 7" key="1">
    <citation type="journal article" date="2016" name="Nat. Commun.">
        <title>Thousands of microbial genomes shed light on interconnected biogeochemical processes in an aquifer system.</title>
        <authorList>
            <person name="Anantharaman K."/>
            <person name="Brown C.T."/>
            <person name="Hug L.A."/>
            <person name="Sharon I."/>
            <person name="Castelle C.J."/>
            <person name="Probst A.J."/>
            <person name="Thomas B.C."/>
            <person name="Singh A."/>
            <person name="Wilkins M.J."/>
            <person name="Karaoz U."/>
            <person name="Brodie E.L."/>
            <person name="Williams K.H."/>
            <person name="Hubbard S.S."/>
            <person name="Banfield J.F."/>
        </authorList>
    </citation>
    <scope>NUCLEOTIDE SEQUENCE [LARGE SCALE GENOMIC DNA]</scope>
</reference>
<dbReference type="InterPro" id="IPR050763">
    <property type="entry name" value="ABC_transporter_ATP-binding"/>
</dbReference>
<evidence type="ECO:0000256" key="3">
    <source>
        <dbReference type="ARBA" id="ARBA00022741"/>
    </source>
</evidence>
<dbReference type="PANTHER" id="PTHR42711">
    <property type="entry name" value="ABC TRANSPORTER ATP-BINDING PROTEIN"/>
    <property type="match status" value="1"/>
</dbReference>
<dbReference type="InterPro" id="IPR003439">
    <property type="entry name" value="ABC_transporter-like_ATP-bd"/>
</dbReference>
<dbReference type="PROSITE" id="PS50893">
    <property type="entry name" value="ABC_TRANSPORTER_2"/>
    <property type="match status" value="1"/>
</dbReference>
<dbReference type="PROSITE" id="PS00211">
    <property type="entry name" value="ABC_TRANSPORTER_1"/>
    <property type="match status" value="1"/>
</dbReference>
<dbReference type="PANTHER" id="PTHR42711:SF5">
    <property type="entry name" value="ABC TRANSPORTER ATP-BINDING PROTEIN NATA"/>
    <property type="match status" value="1"/>
</dbReference>
<evidence type="ECO:0000256" key="1">
    <source>
        <dbReference type="ARBA" id="ARBA00005417"/>
    </source>
</evidence>
<dbReference type="GO" id="GO:0016887">
    <property type="term" value="F:ATP hydrolysis activity"/>
    <property type="evidence" value="ECO:0007669"/>
    <property type="project" value="InterPro"/>
</dbReference>
<evidence type="ECO:0000256" key="4">
    <source>
        <dbReference type="ARBA" id="ARBA00022840"/>
    </source>
</evidence>
<comment type="similarity">
    <text evidence="1">Belongs to the ABC transporter superfamily.</text>
</comment>
<dbReference type="GO" id="GO:0005524">
    <property type="term" value="F:ATP binding"/>
    <property type="evidence" value="ECO:0007669"/>
    <property type="project" value="UniProtKB-KW"/>
</dbReference>
<evidence type="ECO:0000259" key="5">
    <source>
        <dbReference type="PROSITE" id="PS50893"/>
    </source>
</evidence>
<evidence type="ECO:0000256" key="2">
    <source>
        <dbReference type="ARBA" id="ARBA00022448"/>
    </source>
</evidence>
<keyword evidence="3" id="KW-0547">Nucleotide-binding</keyword>
<dbReference type="Proteomes" id="UP000177932">
    <property type="component" value="Unassembled WGS sequence"/>
</dbReference>
<proteinExistence type="inferred from homology"/>
<dbReference type="AlphaFoldDB" id="A0A1G2H613"/>
<dbReference type="STRING" id="1802158.A2827_01710"/>
<comment type="caution">
    <text evidence="6">The sequence shown here is derived from an EMBL/GenBank/DDBJ whole genome shotgun (WGS) entry which is preliminary data.</text>
</comment>
<dbReference type="SMART" id="SM00382">
    <property type="entry name" value="AAA"/>
    <property type="match status" value="1"/>
</dbReference>
<dbReference type="InterPro" id="IPR027417">
    <property type="entry name" value="P-loop_NTPase"/>
</dbReference>
<keyword evidence="2" id="KW-0813">Transport</keyword>
<dbReference type="SUPFAM" id="SSF52540">
    <property type="entry name" value="P-loop containing nucleoside triphosphate hydrolases"/>
    <property type="match status" value="1"/>
</dbReference>
<dbReference type="Gene3D" id="3.40.50.300">
    <property type="entry name" value="P-loop containing nucleotide triphosphate hydrolases"/>
    <property type="match status" value="1"/>
</dbReference>
<dbReference type="Pfam" id="PF00005">
    <property type="entry name" value="ABC_tran"/>
    <property type="match status" value="1"/>
</dbReference>
<protein>
    <submittedName>
        <fullName evidence="6">ABC transporter ATP-binding protein</fullName>
    </submittedName>
</protein>
<evidence type="ECO:0000313" key="7">
    <source>
        <dbReference type="Proteomes" id="UP000177932"/>
    </source>
</evidence>
<dbReference type="EMBL" id="MHOD01000019">
    <property type="protein sequence ID" value="OGZ57915.1"/>
    <property type="molecule type" value="Genomic_DNA"/>
</dbReference>
<organism evidence="6 7">
    <name type="scientific">Candidatus Spechtbacteria bacterium RIFCSPHIGHO2_01_FULL_43_30</name>
    <dbReference type="NCBI Taxonomy" id="1802158"/>
    <lineage>
        <taxon>Bacteria</taxon>
        <taxon>Candidatus Spechtiibacteriota</taxon>
    </lineage>
</organism>
<name>A0A1G2H613_9BACT</name>
<accession>A0A1G2H613</accession>
<gene>
    <name evidence="6" type="ORF">A2827_01710</name>
</gene>
<evidence type="ECO:0000313" key="6">
    <source>
        <dbReference type="EMBL" id="OGZ57915.1"/>
    </source>
</evidence>
<keyword evidence="4 6" id="KW-0067">ATP-binding</keyword>
<dbReference type="InterPro" id="IPR017871">
    <property type="entry name" value="ABC_transporter-like_CS"/>
</dbReference>
<feature type="domain" description="ABC transporter" evidence="5">
    <location>
        <begin position="5"/>
        <end position="234"/>
    </location>
</feature>
<dbReference type="InterPro" id="IPR003593">
    <property type="entry name" value="AAA+_ATPase"/>
</dbReference>
<sequence>METVLKVENLKKKYKNFTAVNGISFEVKESEIVGLLGANGAGKTTTIHMILSLLMPTSGTVEIFGKNLFENREKCLEKMNFVAPYAALPYNLTVYENLVVFALLYGIKDYTDLIDLLIKEFKLEKFRKTRAGKLSSGEQTRLTMAKAFLNNPKLLLLDEPTSSLDPTTAWELRNLIWQKMESTGGATLWTSHNMNEMDKMCDRIIFLSHGKIVQMDTPQALKEKFKAEDLEDVFISISKGN</sequence>